<sequence>MKKVFKKLFLIFILFNLFGTTNLMAKKEQYHPLLILEDIQVSYPKKTAVLAEVYYGFLNYIKYTGEKPKLIPIDGDSFYISEKKIYIPTKAFDEIPPESLYYFIGGAFEKDPEGFLERQGKNISRIKPREADFKKDQTEEKNKILNKVDTIGIENIEKNTKEALEIPVENKKEIKLENIKMILEKKGKMFNK</sequence>
<dbReference type="RefSeq" id="WP_005948104.1">
    <property type="nucleotide sequence ID" value="NZ_CP028103.1"/>
</dbReference>
<reference evidence="2" key="1">
    <citation type="journal article" date="2018" name="MSphere">
        <title>Fusobacterium Genomics Using MinION and Illumina Sequencing Enables Genome Completion and Correction.</title>
        <authorList>
            <person name="Todd S.M."/>
            <person name="Settlage R.E."/>
            <person name="Lahmers K.K."/>
            <person name="Slade D.J."/>
        </authorList>
    </citation>
    <scope>NUCLEOTIDE SEQUENCE [LARGE SCALE GENOMIC DNA]</scope>
    <source>
        <strain evidence="2">ATCC 27725</strain>
    </source>
</reference>
<gene>
    <name evidence="1" type="ORF">C4N18_11230</name>
</gene>
<accession>A0ABM6U5T0</accession>
<dbReference type="GeneID" id="77468565"/>
<proteinExistence type="predicted"/>
<dbReference type="EMBL" id="CP028103">
    <property type="protein sequence ID" value="AVQ31757.1"/>
    <property type="molecule type" value="Genomic_DNA"/>
</dbReference>
<evidence type="ECO:0000313" key="2">
    <source>
        <dbReference type="Proteomes" id="UP000241238"/>
    </source>
</evidence>
<dbReference type="Proteomes" id="UP000241238">
    <property type="component" value="Chromosome"/>
</dbReference>
<organism evidence="1 2">
    <name type="scientific">Fusobacterium varium ATCC 27725</name>
    <dbReference type="NCBI Taxonomy" id="469618"/>
    <lineage>
        <taxon>Bacteria</taxon>
        <taxon>Fusobacteriati</taxon>
        <taxon>Fusobacteriota</taxon>
        <taxon>Fusobacteriia</taxon>
        <taxon>Fusobacteriales</taxon>
        <taxon>Fusobacteriaceae</taxon>
        <taxon>Fusobacterium</taxon>
    </lineage>
</organism>
<protein>
    <submittedName>
        <fullName evidence="1">Uncharacterized protein</fullName>
    </submittedName>
</protein>
<keyword evidence="2" id="KW-1185">Reference proteome</keyword>
<name>A0ABM6U5T0_FUSVA</name>
<evidence type="ECO:0000313" key="1">
    <source>
        <dbReference type="EMBL" id="AVQ31757.1"/>
    </source>
</evidence>